<organism evidence="1 2">
    <name type="scientific">Antarcticirhabdus aurantiaca</name>
    <dbReference type="NCBI Taxonomy" id="2606717"/>
    <lineage>
        <taxon>Bacteria</taxon>
        <taxon>Pseudomonadati</taxon>
        <taxon>Pseudomonadota</taxon>
        <taxon>Alphaproteobacteria</taxon>
        <taxon>Hyphomicrobiales</taxon>
        <taxon>Aurantimonadaceae</taxon>
        <taxon>Antarcticirhabdus</taxon>
    </lineage>
</organism>
<dbReference type="EMBL" id="CP113520">
    <property type="protein sequence ID" value="WAJ27828.1"/>
    <property type="molecule type" value="Genomic_DNA"/>
</dbReference>
<keyword evidence="1" id="KW-0378">Hydrolase</keyword>
<proteinExistence type="predicted"/>
<dbReference type="Proteomes" id="UP001163223">
    <property type="component" value="Chromosome"/>
</dbReference>
<gene>
    <name evidence="1" type="ORF">OXU80_23775</name>
</gene>
<evidence type="ECO:0000313" key="2">
    <source>
        <dbReference type="Proteomes" id="UP001163223"/>
    </source>
</evidence>
<sequence>MEYGASLGPDGPATPPLLLALFLCLLLWAALSDAQRGIIPNACNAAIAALGLLAAVLPGGVPLLASRLLDAGLVGGLLLALRALHRRRRGTVGLGLGDVKLLAAGTLWLGLSGLFLALLLACVAALLQVAVLRVAGRPVGRATRLRFGPHLALGLAVVLVLDAAYFA</sequence>
<evidence type="ECO:0000313" key="1">
    <source>
        <dbReference type="EMBL" id="WAJ27828.1"/>
    </source>
</evidence>
<protein>
    <submittedName>
        <fullName evidence="1">Prepilin peptidase</fullName>
        <ecNumber evidence="1">3.4.23.43</ecNumber>
    </submittedName>
</protein>
<dbReference type="EC" id="3.4.23.43" evidence="1"/>
<keyword evidence="2" id="KW-1185">Reference proteome</keyword>
<accession>A0ACD4NLU5</accession>
<reference evidence="1" key="1">
    <citation type="submission" date="2022-11" db="EMBL/GenBank/DDBJ databases">
        <title>beta-Carotene-producing bacterium, Jeongeuplla avenae sp. nov., alleviates the salt stress of Arabidopsis seedlings.</title>
        <authorList>
            <person name="Jiang L."/>
            <person name="Lee J."/>
        </authorList>
    </citation>
    <scope>NUCLEOTIDE SEQUENCE</scope>
    <source>
        <strain evidence="1">DY_R2A_6</strain>
    </source>
</reference>
<name>A0ACD4NLU5_9HYPH</name>